<reference evidence="2" key="1">
    <citation type="submission" date="2022-11" db="UniProtKB">
        <authorList>
            <consortium name="WormBaseParasite"/>
        </authorList>
    </citation>
    <scope>IDENTIFICATION</scope>
</reference>
<accession>A0AC34R9P3</accession>
<organism evidence="1 2">
    <name type="scientific">Panagrolaimus sp. JU765</name>
    <dbReference type="NCBI Taxonomy" id="591449"/>
    <lineage>
        <taxon>Eukaryota</taxon>
        <taxon>Metazoa</taxon>
        <taxon>Ecdysozoa</taxon>
        <taxon>Nematoda</taxon>
        <taxon>Chromadorea</taxon>
        <taxon>Rhabditida</taxon>
        <taxon>Tylenchina</taxon>
        <taxon>Panagrolaimomorpha</taxon>
        <taxon>Panagrolaimoidea</taxon>
        <taxon>Panagrolaimidae</taxon>
        <taxon>Panagrolaimus</taxon>
    </lineage>
</organism>
<protein>
    <submittedName>
        <fullName evidence="2">S-protein homolog</fullName>
    </submittedName>
</protein>
<dbReference type="Proteomes" id="UP000887576">
    <property type="component" value="Unplaced"/>
</dbReference>
<proteinExistence type="predicted"/>
<dbReference type="WBParaSite" id="JU765_v2.g4705.t1">
    <property type="protein sequence ID" value="JU765_v2.g4705.t1"/>
    <property type="gene ID" value="JU765_v2.g4705"/>
</dbReference>
<sequence length="153" mass="18061">MWRLIFLLLFVVLVFNNGFEYGKDKVRTLCEDKPVIIHGTGRYGWTKWPLNCPYENRIHITCYARSINPNAVIQMWEYNGEDGKFIANFNWTHVNGKNGYFDAHVGVSDFGYDGKWWAFWMDGYIKLYFTFNNTCSDGAVHRRVNLLSMNFLF</sequence>
<evidence type="ECO:0000313" key="2">
    <source>
        <dbReference type="WBParaSite" id="JU765_v2.g4705.t1"/>
    </source>
</evidence>
<name>A0AC34R9P3_9BILA</name>
<evidence type="ECO:0000313" key="1">
    <source>
        <dbReference type="Proteomes" id="UP000887576"/>
    </source>
</evidence>